<organism evidence="1 2">
    <name type="scientific">Bacteroides luti</name>
    <dbReference type="NCBI Taxonomy" id="1297750"/>
    <lineage>
        <taxon>Bacteria</taxon>
        <taxon>Pseudomonadati</taxon>
        <taxon>Bacteroidota</taxon>
        <taxon>Bacteroidia</taxon>
        <taxon>Bacteroidales</taxon>
        <taxon>Bacteroidaceae</taxon>
        <taxon>Bacteroides</taxon>
    </lineage>
</organism>
<gene>
    <name evidence="1" type="ORF">SAMN05444405_102311</name>
</gene>
<protein>
    <submittedName>
        <fullName evidence="1">Uncharacterized protein</fullName>
    </submittedName>
</protein>
<keyword evidence="2" id="KW-1185">Reference proteome</keyword>
<reference evidence="1 2" key="1">
    <citation type="submission" date="2016-11" db="EMBL/GenBank/DDBJ databases">
        <authorList>
            <person name="Jaros S."/>
            <person name="Januszkiewicz K."/>
            <person name="Wedrychowicz H."/>
        </authorList>
    </citation>
    <scope>NUCLEOTIDE SEQUENCE [LARGE SCALE GENOMIC DNA]</scope>
    <source>
        <strain evidence="1 2">DSM 26991</strain>
    </source>
</reference>
<dbReference type="RefSeq" id="WP_073399148.1">
    <property type="nucleotide sequence ID" value="NZ_FQTV01000002.1"/>
</dbReference>
<dbReference type="AlphaFoldDB" id="A0A1M4VKS3"/>
<evidence type="ECO:0000313" key="2">
    <source>
        <dbReference type="Proteomes" id="UP000184509"/>
    </source>
</evidence>
<sequence length="133" mass="15675">MNNTISYDLAEVLSMIPQKELIKYLKESFEYYIQEGQDSGKSLSLKYYVMEQLSKVFSRTYEVIDKNEMQSLNDVNIQKMEERIKELTIANKELAERHNKSNIPNEVLREKLAERFSEISKRVIAQVTEEMAQ</sequence>
<proteinExistence type="predicted"/>
<name>A0A1M4VKS3_9BACE</name>
<evidence type="ECO:0000313" key="1">
    <source>
        <dbReference type="EMBL" id="SHE69584.1"/>
    </source>
</evidence>
<accession>A0A1M4VKS3</accession>
<dbReference type="STRING" id="1297750.SAMN05444405_102311"/>
<dbReference type="EMBL" id="FQTV01000002">
    <property type="protein sequence ID" value="SHE69584.1"/>
    <property type="molecule type" value="Genomic_DNA"/>
</dbReference>
<dbReference type="Proteomes" id="UP000184509">
    <property type="component" value="Unassembled WGS sequence"/>
</dbReference>